<protein>
    <submittedName>
        <fullName evidence="2">P1 family peptidase</fullName>
    </submittedName>
</protein>
<dbReference type="EMBL" id="DVNF01000138">
    <property type="protein sequence ID" value="HIU60661.1"/>
    <property type="molecule type" value="Genomic_DNA"/>
</dbReference>
<sequence length="317" mass="33315">MLDKFKIGHFTDEKTKTGVSVFLAEQGAVGGVSVRGAAPATRETDLLNPTKAVQLINAVVLSGGSAFGLEAASGVQKYLFENGFGYNAGKYRVPIVVGASIYDLEYGEFGFPDKEAGYAAAKSAKAGNFSRGEIGGATGATVSKALGMDTAVKTALGIQTYQMNGLEIAVFSVVNALGDITENGKIIAGALTPDGEPIGMRRVMTMSSVDLKPQNTTITCILTNAILNKVEANILADLAHDGYAEAISPVHTMFDGDAVFVMASGEKAVEFNMLTALIPTLTAKAIRNSVTPGAMPISKKVDPLLYAFFKRAWKSRK</sequence>
<dbReference type="PANTHER" id="PTHR36512">
    <property type="entry name" value="D-AMINOPEPTIDASE"/>
    <property type="match status" value="1"/>
</dbReference>
<dbReference type="Gene3D" id="3.60.70.12">
    <property type="entry name" value="L-amino peptidase D-ALA esterase/amidase"/>
    <property type="match status" value="1"/>
</dbReference>
<dbReference type="InterPro" id="IPR016117">
    <property type="entry name" value="ArgJ-like_dom_sf"/>
</dbReference>
<dbReference type="InterPro" id="IPR005321">
    <property type="entry name" value="Peptidase_S58_DmpA"/>
</dbReference>
<dbReference type="Pfam" id="PF03576">
    <property type="entry name" value="Peptidase_S58"/>
    <property type="match status" value="1"/>
</dbReference>
<dbReference type="SUPFAM" id="SSF56266">
    <property type="entry name" value="DmpA/ArgJ-like"/>
    <property type="match status" value="1"/>
</dbReference>
<evidence type="ECO:0000256" key="1">
    <source>
        <dbReference type="ARBA" id="ARBA00007068"/>
    </source>
</evidence>
<comment type="similarity">
    <text evidence="1">Belongs to the peptidase S58 family.</text>
</comment>
<comment type="caution">
    <text evidence="2">The sequence shown here is derived from an EMBL/GenBank/DDBJ whole genome shotgun (WGS) entry which is preliminary data.</text>
</comment>
<reference evidence="2" key="2">
    <citation type="journal article" date="2021" name="PeerJ">
        <title>Extensive microbial diversity within the chicken gut microbiome revealed by metagenomics and culture.</title>
        <authorList>
            <person name="Gilroy R."/>
            <person name="Ravi A."/>
            <person name="Getino M."/>
            <person name="Pursley I."/>
            <person name="Horton D.L."/>
            <person name="Alikhan N.F."/>
            <person name="Baker D."/>
            <person name="Gharbi K."/>
            <person name="Hall N."/>
            <person name="Watson M."/>
            <person name="Adriaenssens E.M."/>
            <person name="Foster-Nyarko E."/>
            <person name="Jarju S."/>
            <person name="Secka A."/>
            <person name="Antonio M."/>
            <person name="Oren A."/>
            <person name="Chaudhuri R.R."/>
            <person name="La Ragione R."/>
            <person name="Hildebrand F."/>
            <person name="Pallen M.J."/>
        </authorList>
    </citation>
    <scope>NUCLEOTIDE SEQUENCE</scope>
    <source>
        <strain evidence="2">18911</strain>
    </source>
</reference>
<name>A0A9D1MIB6_9FIRM</name>
<evidence type="ECO:0000313" key="2">
    <source>
        <dbReference type="EMBL" id="HIU60661.1"/>
    </source>
</evidence>
<accession>A0A9D1MIB6</accession>
<proteinExistence type="inferred from homology"/>
<organism evidence="2 3">
    <name type="scientific">Candidatus Stercoripulliclostridium merdigallinarum</name>
    <dbReference type="NCBI Taxonomy" id="2840951"/>
    <lineage>
        <taxon>Bacteria</taxon>
        <taxon>Bacillati</taxon>
        <taxon>Bacillota</taxon>
        <taxon>Clostridia</taxon>
        <taxon>Eubacteriales</taxon>
        <taxon>Candidatus Stercoripulliclostridium</taxon>
    </lineage>
</organism>
<dbReference type="GO" id="GO:0004177">
    <property type="term" value="F:aminopeptidase activity"/>
    <property type="evidence" value="ECO:0007669"/>
    <property type="project" value="TreeGrafter"/>
</dbReference>
<dbReference type="CDD" id="cd02252">
    <property type="entry name" value="nylC_like"/>
    <property type="match status" value="1"/>
</dbReference>
<dbReference type="Proteomes" id="UP000824094">
    <property type="component" value="Unassembled WGS sequence"/>
</dbReference>
<reference evidence="2" key="1">
    <citation type="submission" date="2020-10" db="EMBL/GenBank/DDBJ databases">
        <authorList>
            <person name="Gilroy R."/>
        </authorList>
    </citation>
    <scope>NUCLEOTIDE SEQUENCE</scope>
    <source>
        <strain evidence="2">18911</strain>
    </source>
</reference>
<gene>
    <name evidence="2" type="ORF">IAB05_04660</name>
</gene>
<dbReference type="AlphaFoldDB" id="A0A9D1MIB6"/>
<evidence type="ECO:0000313" key="3">
    <source>
        <dbReference type="Proteomes" id="UP000824094"/>
    </source>
</evidence>
<dbReference type="PANTHER" id="PTHR36512:SF3">
    <property type="entry name" value="BLR5678 PROTEIN"/>
    <property type="match status" value="1"/>
</dbReference>